<dbReference type="RefSeq" id="WP_077318940.1">
    <property type="nucleotide sequence ID" value="NZ_CP118848.1"/>
</dbReference>
<keyword evidence="6" id="KW-0460">Magnesium</keyword>
<dbReference type="AlphaFoldDB" id="A0AAX3W3G8"/>
<dbReference type="PANTHER" id="PTHR34382">
    <property type="entry name" value="PTS SYSTEM N,N'-DIACETYLCHITOBIOSE-SPECIFIC EIIA COMPONENT"/>
    <property type="match status" value="1"/>
</dbReference>
<keyword evidence="1" id="KW-0813">Transport</keyword>
<evidence type="ECO:0000256" key="7">
    <source>
        <dbReference type="PROSITE-ProRule" id="PRU00418"/>
    </source>
</evidence>
<evidence type="ECO:0000256" key="4">
    <source>
        <dbReference type="ARBA" id="ARBA00022683"/>
    </source>
</evidence>
<accession>A0AAX3W3G8</accession>
<sequence>MSMVENLSEVAMKIITCAGLAKSNYLMALDDAKKGNREAAMKKLQEGSDVYSEAHHIHSSVLTDEMQKLEPQVSLLLVHAEDQLMSAETIKILVQELIEVYQAN</sequence>
<dbReference type="PANTHER" id="PTHR34382:SF7">
    <property type="entry name" value="PTS SYSTEM N,N'-DIACETYLCHITOBIOSE-SPECIFIC EIIA COMPONENT"/>
    <property type="match status" value="1"/>
</dbReference>
<dbReference type="GO" id="GO:0046872">
    <property type="term" value="F:metal ion binding"/>
    <property type="evidence" value="ECO:0007669"/>
    <property type="project" value="UniProtKB-KW"/>
</dbReference>
<evidence type="ECO:0000256" key="3">
    <source>
        <dbReference type="ARBA" id="ARBA00022679"/>
    </source>
</evidence>
<evidence type="ECO:0000256" key="6">
    <source>
        <dbReference type="PIRSR" id="PIRSR000699-2"/>
    </source>
</evidence>
<dbReference type="Proteomes" id="UP001223261">
    <property type="component" value="Chromosome"/>
</dbReference>
<reference evidence="8" key="1">
    <citation type="journal article" date="2023" name="Antibiotics">
        <title>Prevalence and Molecular Characterization of Methicillin-Resistant Staphylococci (MRS) and Mammaliicocci (MRM) in Dromedary Camels from Algeria: First Detection of SCCmec-mecC Hybrid in Methicillin-Resistant Mammaliicoccus lentus.</title>
        <authorList>
            <person name="Belhout C."/>
            <person name="Boyen F."/>
            <person name="Vereecke N."/>
            <person name="Theuns S."/>
            <person name="Taibi N."/>
            <person name="Stegger M."/>
            <person name="de la Fe-Rodriguez P.Y."/>
            <person name="Bouayad L."/>
            <person name="Elgroud R."/>
            <person name="Butaye P."/>
        </authorList>
    </citation>
    <scope>NUCLEOTIDE SEQUENCE</scope>
    <source>
        <strain evidence="8">7048</strain>
    </source>
</reference>
<comment type="cofactor">
    <cofactor evidence="6">
        <name>Mg(2+)</name>
        <dbReference type="ChEBI" id="CHEBI:18420"/>
    </cofactor>
    <text evidence="6">Binds 1 Mg(2+) ion per trimer.</text>
</comment>
<dbReference type="GO" id="GO:0009401">
    <property type="term" value="P:phosphoenolpyruvate-dependent sugar phosphotransferase system"/>
    <property type="evidence" value="ECO:0007669"/>
    <property type="project" value="UniProtKB-KW"/>
</dbReference>
<evidence type="ECO:0000256" key="5">
    <source>
        <dbReference type="PIRSR" id="PIRSR000699-1"/>
    </source>
</evidence>
<dbReference type="InterPro" id="IPR036542">
    <property type="entry name" value="PTS_IIA_lac/cel_sf"/>
</dbReference>
<proteinExistence type="predicted"/>
<protein>
    <submittedName>
        <fullName evidence="8">PTS lactose/cellobiose transporter subunit IIA</fullName>
    </submittedName>
</protein>
<dbReference type="Gene3D" id="1.20.58.80">
    <property type="entry name" value="Phosphotransferase system, lactose/cellobiose-type IIA subunit"/>
    <property type="match status" value="1"/>
</dbReference>
<dbReference type="PROSITE" id="PS51095">
    <property type="entry name" value="PTS_EIIA_TYPE_3"/>
    <property type="match status" value="1"/>
</dbReference>
<dbReference type="SUPFAM" id="SSF46973">
    <property type="entry name" value="Enzyme IIa from lactose specific PTS, IIa-lac"/>
    <property type="match status" value="1"/>
</dbReference>
<feature type="active site" description="Tele-phosphohistidine intermediate" evidence="5">
    <location>
        <position position="79"/>
    </location>
</feature>
<keyword evidence="6" id="KW-0479">Metal-binding</keyword>
<feature type="binding site" evidence="6">
    <location>
        <position position="82"/>
    </location>
    <ligand>
        <name>Mg(2+)</name>
        <dbReference type="ChEBI" id="CHEBI:18420"/>
        <note>ligand shared between all trimeric partners</note>
    </ligand>
</feature>
<evidence type="ECO:0000313" key="8">
    <source>
        <dbReference type="EMBL" id="WHI59794.1"/>
    </source>
</evidence>
<keyword evidence="2" id="KW-0762">Sugar transport</keyword>
<evidence type="ECO:0000313" key="9">
    <source>
        <dbReference type="Proteomes" id="UP001223261"/>
    </source>
</evidence>
<dbReference type="GO" id="GO:0016740">
    <property type="term" value="F:transferase activity"/>
    <property type="evidence" value="ECO:0007669"/>
    <property type="project" value="UniProtKB-KW"/>
</dbReference>
<evidence type="ECO:0000256" key="2">
    <source>
        <dbReference type="ARBA" id="ARBA00022597"/>
    </source>
</evidence>
<evidence type="ECO:0000256" key="1">
    <source>
        <dbReference type="ARBA" id="ARBA00022448"/>
    </source>
</evidence>
<gene>
    <name evidence="8" type="ORF">PYH69_13945</name>
</gene>
<dbReference type="PIRSF" id="PIRSF000699">
    <property type="entry name" value="PTS_IILac_III"/>
    <property type="match status" value="1"/>
</dbReference>
<dbReference type="Pfam" id="PF02255">
    <property type="entry name" value="PTS_IIA"/>
    <property type="match status" value="1"/>
</dbReference>
<dbReference type="EMBL" id="CP118848">
    <property type="protein sequence ID" value="WHI59794.1"/>
    <property type="molecule type" value="Genomic_DNA"/>
</dbReference>
<keyword evidence="3" id="KW-0808">Transferase</keyword>
<dbReference type="InterPro" id="IPR003188">
    <property type="entry name" value="PTS_IIA_lac/cel"/>
</dbReference>
<keyword evidence="4" id="KW-0598">Phosphotransferase system</keyword>
<name>A0AAX3W3G8_MAMLE</name>
<feature type="modified residue" description="Phosphohistidine; by HPr" evidence="7">
    <location>
        <position position="79"/>
    </location>
</feature>
<organism evidence="8 9">
    <name type="scientific">Mammaliicoccus lentus</name>
    <name type="common">Staphylococcus lentus</name>
    <dbReference type="NCBI Taxonomy" id="42858"/>
    <lineage>
        <taxon>Bacteria</taxon>
        <taxon>Bacillati</taxon>
        <taxon>Bacillota</taxon>
        <taxon>Bacilli</taxon>
        <taxon>Bacillales</taxon>
        <taxon>Staphylococcaceae</taxon>
        <taxon>Mammaliicoccus</taxon>
    </lineage>
</organism>